<name>A0ABU8E525_9ACTN</name>
<dbReference type="InterPro" id="IPR051790">
    <property type="entry name" value="Cytochrome_c-biogenesis_DsbD"/>
</dbReference>
<organism evidence="8 9">
    <name type="scientific">Klenkia terrae</name>
    <dbReference type="NCBI Taxonomy" id="1052259"/>
    <lineage>
        <taxon>Bacteria</taxon>
        <taxon>Bacillati</taxon>
        <taxon>Actinomycetota</taxon>
        <taxon>Actinomycetes</taxon>
        <taxon>Geodermatophilales</taxon>
        <taxon>Geodermatophilaceae</taxon>
        <taxon>Klenkia</taxon>
    </lineage>
</organism>
<evidence type="ECO:0000259" key="7">
    <source>
        <dbReference type="Pfam" id="PF02683"/>
    </source>
</evidence>
<comment type="similarity">
    <text evidence="2">Belongs to the DsbD family.</text>
</comment>
<feature type="transmembrane region" description="Helical" evidence="6">
    <location>
        <begin position="137"/>
        <end position="160"/>
    </location>
</feature>
<dbReference type="Proteomes" id="UP001373496">
    <property type="component" value="Unassembled WGS sequence"/>
</dbReference>
<keyword evidence="4 6" id="KW-1133">Transmembrane helix</keyword>
<reference evidence="8 9" key="1">
    <citation type="submission" date="2024-03" db="EMBL/GenBank/DDBJ databases">
        <title>Draft genome sequence of Klenkia terrae.</title>
        <authorList>
            <person name="Duangmal K."/>
            <person name="Chantavorakit T."/>
        </authorList>
    </citation>
    <scope>NUCLEOTIDE SEQUENCE [LARGE SCALE GENOMIC DNA]</scope>
    <source>
        <strain evidence="8 9">JCM 17786</strain>
    </source>
</reference>
<evidence type="ECO:0000256" key="4">
    <source>
        <dbReference type="ARBA" id="ARBA00022989"/>
    </source>
</evidence>
<evidence type="ECO:0000256" key="6">
    <source>
        <dbReference type="SAM" id="Phobius"/>
    </source>
</evidence>
<feature type="transmembrane region" description="Helical" evidence="6">
    <location>
        <begin position="172"/>
        <end position="191"/>
    </location>
</feature>
<gene>
    <name evidence="8" type="ORF">UXQ13_09310</name>
</gene>
<evidence type="ECO:0000256" key="2">
    <source>
        <dbReference type="ARBA" id="ARBA00006143"/>
    </source>
</evidence>
<evidence type="ECO:0000313" key="8">
    <source>
        <dbReference type="EMBL" id="MEI4278660.1"/>
    </source>
</evidence>
<feature type="transmembrane region" description="Helical" evidence="6">
    <location>
        <begin position="95"/>
        <end position="116"/>
    </location>
</feature>
<keyword evidence="3 6" id="KW-0812">Transmembrane</keyword>
<evidence type="ECO:0000313" key="9">
    <source>
        <dbReference type="Proteomes" id="UP001373496"/>
    </source>
</evidence>
<dbReference type="InterPro" id="IPR003834">
    <property type="entry name" value="Cyt_c_assmbl_TM_dom"/>
</dbReference>
<dbReference type="PANTHER" id="PTHR31272">
    <property type="entry name" value="CYTOCHROME C-TYPE BIOGENESIS PROTEIN HI_1454-RELATED"/>
    <property type="match status" value="1"/>
</dbReference>
<feature type="transmembrane region" description="Helical" evidence="6">
    <location>
        <begin position="64"/>
        <end position="89"/>
    </location>
</feature>
<evidence type="ECO:0000256" key="3">
    <source>
        <dbReference type="ARBA" id="ARBA00022692"/>
    </source>
</evidence>
<comment type="subcellular location">
    <subcellularLocation>
        <location evidence="1">Membrane</location>
        <topology evidence="1">Multi-pass membrane protein</topology>
    </subcellularLocation>
</comment>
<accession>A0ABU8E525</accession>
<sequence length="250" mass="25719">MELFALMSLALVAGVVSFTSPCTLPLLPGFVSYVSGLSGEQGSATAGGGPLAAPARRRVLVGSLLFLIGFAAVFTTLGATSSALGFLLVQNLRGINLVGGAFVVLMGLATAGLLPLPFLHREFRTDLRRWQPGPGGALPLGAAFAFGWTPCVGPVLASILTTAAGTATVGRGALLLLAYSLGLGLPFLLLARGMARGGGRLGWLRRHSRRIEVAGGILLVGMGVAMMTGGWTALMSRMLAFYAQLGWPPI</sequence>
<keyword evidence="9" id="KW-1185">Reference proteome</keyword>
<keyword evidence="5 6" id="KW-0472">Membrane</keyword>
<feature type="domain" description="Cytochrome C biogenesis protein transmembrane" evidence="7">
    <location>
        <begin position="5"/>
        <end position="227"/>
    </location>
</feature>
<dbReference type="EMBL" id="JBAPLV010000008">
    <property type="protein sequence ID" value="MEI4278660.1"/>
    <property type="molecule type" value="Genomic_DNA"/>
</dbReference>
<evidence type="ECO:0000256" key="5">
    <source>
        <dbReference type="ARBA" id="ARBA00023136"/>
    </source>
</evidence>
<protein>
    <submittedName>
        <fullName evidence="8">Cytochrome c biogenesis protein CcdA</fullName>
    </submittedName>
</protein>
<dbReference type="RefSeq" id="WP_225232404.1">
    <property type="nucleotide sequence ID" value="NZ_JBAPLV010000008.1"/>
</dbReference>
<dbReference type="Pfam" id="PF02683">
    <property type="entry name" value="DsbD_TM"/>
    <property type="match status" value="1"/>
</dbReference>
<comment type="caution">
    <text evidence="8">The sequence shown here is derived from an EMBL/GenBank/DDBJ whole genome shotgun (WGS) entry which is preliminary data.</text>
</comment>
<evidence type="ECO:0000256" key="1">
    <source>
        <dbReference type="ARBA" id="ARBA00004141"/>
    </source>
</evidence>
<proteinExistence type="inferred from homology"/>
<feature type="transmembrane region" description="Helical" evidence="6">
    <location>
        <begin position="211"/>
        <end position="234"/>
    </location>
</feature>
<dbReference type="PANTHER" id="PTHR31272:SF4">
    <property type="entry name" value="CYTOCHROME C-TYPE BIOGENESIS PROTEIN HI_1454-RELATED"/>
    <property type="match status" value="1"/>
</dbReference>